<evidence type="ECO:0000256" key="7">
    <source>
        <dbReference type="ARBA" id="ARBA00022679"/>
    </source>
</evidence>
<dbReference type="InterPro" id="IPR012338">
    <property type="entry name" value="Beta-lactam/transpept-like"/>
</dbReference>
<dbReference type="STRING" id="604088.SAMN04488060_2512"/>
<organism evidence="20 21">
    <name type="scientific">Qipengyuania nanhaisediminis</name>
    <dbReference type="NCBI Taxonomy" id="604088"/>
    <lineage>
        <taxon>Bacteria</taxon>
        <taxon>Pseudomonadati</taxon>
        <taxon>Pseudomonadota</taxon>
        <taxon>Alphaproteobacteria</taxon>
        <taxon>Sphingomonadales</taxon>
        <taxon>Erythrobacteraceae</taxon>
        <taxon>Qipengyuania</taxon>
    </lineage>
</organism>
<dbReference type="AlphaFoldDB" id="A0A1I5PNJ6"/>
<evidence type="ECO:0000256" key="16">
    <source>
        <dbReference type="SAM" id="MobiDB-lite"/>
    </source>
</evidence>
<dbReference type="PANTHER" id="PTHR32282:SF33">
    <property type="entry name" value="PEPTIDOGLYCAN GLYCOSYLTRANSFERASE"/>
    <property type="match status" value="1"/>
</dbReference>
<dbReference type="GO" id="GO:0008658">
    <property type="term" value="F:penicillin binding"/>
    <property type="evidence" value="ECO:0007669"/>
    <property type="project" value="InterPro"/>
</dbReference>
<comment type="similarity">
    <text evidence="2">In the C-terminal section; belongs to the transpeptidase family.</text>
</comment>
<evidence type="ECO:0000313" key="20">
    <source>
        <dbReference type="EMBL" id="SFP35091.1"/>
    </source>
</evidence>
<feature type="coiled-coil region" evidence="15">
    <location>
        <begin position="693"/>
        <end position="720"/>
    </location>
</feature>
<evidence type="ECO:0000256" key="11">
    <source>
        <dbReference type="ARBA" id="ARBA00023268"/>
    </source>
</evidence>
<sequence length="728" mass="80478">MGVLDSIFRRRRGEPAMSSHRGFYSLHDGFDDDAWDARWDDLDDALARQEQKRLRPWQRDYWRGRRKRWWFVRAIAGVLALFIVLVGWLAITAPLGKSLEPIAPPQITLLAADGTPIARNGAITDEPVDVDRLPPHVIQAFLAIEDRRFYSHWGVDPRGIARAAVTGTGGGSTITQQLAKFTFLTPERTLTRKAREALIAFWLESWLTKDEILERYLSNAYFGDNVYGLRAASLHYFYRQPENLRPNQAAMLAGLLQAPSAYAPTRHYERAEKRMRLVIQSMVAAGYITDAQARAMKSPALDVRMKSDLPTGTYFADWALPEARELTETGYSRQTLTTTLDSRLQNIARNVTSRAPLGNAQVALVAMRTNGEVVAMIGGKDYTKSPFNRATQAERQPGSTIKTFVYLAALRDGWSPDDTIDNTEITEGSYRPRNANGRYSPTITLRDALAQSSNVATLRLFNEVGSEKVIETVRDFGITGDFTRGDPSIALGSTSMNLLELTAAYAGIAANSFPITPHAFAKEEKGWFQRLWDGNDSLSGSTHAEIEDMLRAVINEGTGRRAMLSGPNFGKTGTSQENRDALFVGYAGDLVVGVWIGNDDNSPLDGISGGGLPAQIWRDFMTQALGASAAPDRPGPRSNEDPGGPVEPLDVPDLEDIPIGDGNSRLRIRDGEAVFSTEIDGIPVDIRIGDEGVSVSEEAIEEARRRAEEQRYEAVREELERRGALEAN</sequence>
<keyword evidence="4" id="KW-0121">Carboxypeptidase</keyword>
<evidence type="ECO:0000259" key="19">
    <source>
        <dbReference type="Pfam" id="PF00912"/>
    </source>
</evidence>
<evidence type="ECO:0000256" key="9">
    <source>
        <dbReference type="ARBA" id="ARBA00022960"/>
    </source>
</evidence>
<evidence type="ECO:0000256" key="2">
    <source>
        <dbReference type="ARBA" id="ARBA00007090"/>
    </source>
</evidence>
<evidence type="ECO:0000256" key="15">
    <source>
        <dbReference type="SAM" id="Coils"/>
    </source>
</evidence>
<dbReference type="Gene3D" id="1.10.3810.10">
    <property type="entry name" value="Biosynthetic peptidoglycan transglycosylase-like"/>
    <property type="match status" value="1"/>
</dbReference>
<dbReference type="GO" id="GO:0009002">
    <property type="term" value="F:serine-type D-Ala-D-Ala carboxypeptidase activity"/>
    <property type="evidence" value="ECO:0007669"/>
    <property type="project" value="UniProtKB-EC"/>
</dbReference>
<keyword evidence="11" id="KW-0511">Multifunctional enzyme</keyword>
<dbReference type="Proteomes" id="UP000199331">
    <property type="component" value="Unassembled WGS sequence"/>
</dbReference>
<dbReference type="GO" id="GO:0071555">
    <property type="term" value="P:cell wall organization"/>
    <property type="evidence" value="ECO:0007669"/>
    <property type="project" value="UniProtKB-KW"/>
</dbReference>
<dbReference type="SUPFAM" id="SSF53955">
    <property type="entry name" value="Lysozyme-like"/>
    <property type="match status" value="1"/>
</dbReference>
<evidence type="ECO:0000256" key="4">
    <source>
        <dbReference type="ARBA" id="ARBA00022645"/>
    </source>
</evidence>
<feature type="domain" description="Glycosyl transferase family 51" evidence="19">
    <location>
        <begin position="122"/>
        <end position="282"/>
    </location>
</feature>
<dbReference type="OrthoDB" id="9766909at2"/>
<dbReference type="GO" id="GO:0006508">
    <property type="term" value="P:proteolysis"/>
    <property type="evidence" value="ECO:0007669"/>
    <property type="project" value="UniProtKB-KW"/>
</dbReference>
<keyword evidence="17" id="KW-0472">Membrane</keyword>
<feature type="region of interest" description="Disordered" evidence="16">
    <location>
        <begin position="627"/>
        <end position="663"/>
    </location>
</feature>
<comment type="catalytic activity">
    <reaction evidence="13">
        <text>Preferential cleavage: (Ac)2-L-Lys-D-Ala-|-D-Ala. Also transpeptidation of peptidyl-alanyl moieties that are N-acyl substituents of D-alanine.</text>
        <dbReference type="EC" id="3.4.16.4"/>
    </reaction>
</comment>
<keyword evidence="12" id="KW-0961">Cell wall biogenesis/degradation</keyword>
<dbReference type="InterPro" id="IPR050396">
    <property type="entry name" value="Glycosyltr_51/Transpeptidase"/>
</dbReference>
<name>A0A1I5PNJ6_9SPHN</name>
<dbReference type="Pfam" id="PF00912">
    <property type="entry name" value="Transgly"/>
    <property type="match status" value="1"/>
</dbReference>
<dbReference type="EMBL" id="FOWZ01000004">
    <property type="protein sequence ID" value="SFP35091.1"/>
    <property type="molecule type" value="Genomic_DNA"/>
</dbReference>
<dbReference type="GO" id="GO:0008360">
    <property type="term" value="P:regulation of cell shape"/>
    <property type="evidence" value="ECO:0007669"/>
    <property type="project" value="UniProtKB-KW"/>
</dbReference>
<gene>
    <name evidence="20" type="ORF">SAMN04488060_2512</name>
</gene>
<evidence type="ECO:0000256" key="5">
    <source>
        <dbReference type="ARBA" id="ARBA00022670"/>
    </source>
</evidence>
<comment type="similarity">
    <text evidence="3">In the N-terminal section; belongs to the glycosyltransferase 51 family.</text>
</comment>
<keyword evidence="15" id="KW-0175">Coiled coil</keyword>
<keyword evidence="8" id="KW-0378">Hydrolase</keyword>
<keyword evidence="10" id="KW-0573">Peptidoglycan synthesis</keyword>
<evidence type="ECO:0000256" key="10">
    <source>
        <dbReference type="ARBA" id="ARBA00022984"/>
    </source>
</evidence>
<keyword evidence="6" id="KW-0328">Glycosyltransferase</keyword>
<accession>A0A1I5PNJ6</accession>
<dbReference type="InterPro" id="IPR001264">
    <property type="entry name" value="Glyco_trans_51"/>
</dbReference>
<evidence type="ECO:0000256" key="3">
    <source>
        <dbReference type="ARBA" id="ARBA00007739"/>
    </source>
</evidence>
<evidence type="ECO:0000259" key="18">
    <source>
        <dbReference type="Pfam" id="PF00905"/>
    </source>
</evidence>
<evidence type="ECO:0000256" key="12">
    <source>
        <dbReference type="ARBA" id="ARBA00023316"/>
    </source>
</evidence>
<dbReference type="GO" id="GO:0009252">
    <property type="term" value="P:peptidoglycan biosynthetic process"/>
    <property type="evidence" value="ECO:0007669"/>
    <property type="project" value="UniProtKB-UniPathway"/>
</dbReference>
<evidence type="ECO:0000256" key="13">
    <source>
        <dbReference type="ARBA" id="ARBA00034000"/>
    </source>
</evidence>
<dbReference type="GO" id="GO:0030288">
    <property type="term" value="C:outer membrane-bounded periplasmic space"/>
    <property type="evidence" value="ECO:0007669"/>
    <property type="project" value="TreeGrafter"/>
</dbReference>
<evidence type="ECO:0000256" key="1">
    <source>
        <dbReference type="ARBA" id="ARBA00004752"/>
    </source>
</evidence>
<keyword evidence="17" id="KW-1133">Transmembrane helix</keyword>
<keyword evidence="7" id="KW-0808">Transferase</keyword>
<keyword evidence="21" id="KW-1185">Reference proteome</keyword>
<dbReference type="UniPathway" id="UPA00219"/>
<proteinExistence type="inferred from homology"/>
<dbReference type="Gene3D" id="3.40.710.10">
    <property type="entry name" value="DD-peptidase/beta-lactamase superfamily"/>
    <property type="match status" value="1"/>
</dbReference>
<protein>
    <submittedName>
        <fullName evidence="20">Penicillin-binding protein 1A</fullName>
    </submittedName>
</protein>
<dbReference type="FunFam" id="1.10.3810.10:FF:000001">
    <property type="entry name" value="Penicillin-binding protein 1A"/>
    <property type="match status" value="1"/>
</dbReference>
<evidence type="ECO:0000256" key="6">
    <source>
        <dbReference type="ARBA" id="ARBA00022676"/>
    </source>
</evidence>
<evidence type="ECO:0000256" key="17">
    <source>
        <dbReference type="SAM" id="Phobius"/>
    </source>
</evidence>
<dbReference type="InterPro" id="IPR001460">
    <property type="entry name" value="PCN-bd_Tpept"/>
</dbReference>
<dbReference type="InterPro" id="IPR023346">
    <property type="entry name" value="Lysozyme-like_dom_sf"/>
</dbReference>
<dbReference type="Pfam" id="PF00905">
    <property type="entry name" value="Transpeptidase"/>
    <property type="match status" value="1"/>
</dbReference>
<dbReference type="InterPro" id="IPR036950">
    <property type="entry name" value="PBP_transglycosylase"/>
</dbReference>
<comment type="pathway">
    <text evidence="1">Cell wall biogenesis; peptidoglycan biosynthesis.</text>
</comment>
<keyword evidence="17" id="KW-0812">Transmembrane</keyword>
<evidence type="ECO:0000256" key="14">
    <source>
        <dbReference type="ARBA" id="ARBA00049902"/>
    </source>
</evidence>
<dbReference type="PANTHER" id="PTHR32282">
    <property type="entry name" value="BINDING PROTEIN TRANSPEPTIDASE, PUTATIVE-RELATED"/>
    <property type="match status" value="1"/>
</dbReference>
<dbReference type="SUPFAM" id="SSF56601">
    <property type="entry name" value="beta-lactamase/transpeptidase-like"/>
    <property type="match status" value="1"/>
</dbReference>
<comment type="catalytic activity">
    <reaction evidence="14">
        <text>[GlcNAc-(1-&gt;4)-Mur2Ac(oyl-L-Ala-gamma-D-Glu-L-Lys-D-Ala-D-Ala)](n)-di-trans,octa-cis-undecaprenyl diphosphate + beta-D-GlcNAc-(1-&gt;4)-Mur2Ac(oyl-L-Ala-gamma-D-Glu-L-Lys-D-Ala-D-Ala)-di-trans,octa-cis-undecaprenyl diphosphate = [GlcNAc-(1-&gt;4)-Mur2Ac(oyl-L-Ala-gamma-D-Glu-L-Lys-D-Ala-D-Ala)](n+1)-di-trans,octa-cis-undecaprenyl diphosphate + di-trans,octa-cis-undecaprenyl diphosphate + H(+)</text>
        <dbReference type="Rhea" id="RHEA:23708"/>
        <dbReference type="Rhea" id="RHEA-COMP:9602"/>
        <dbReference type="Rhea" id="RHEA-COMP:9603"/>
        <dbReference type="ChEBI" id="CHEBI:15378"/>
        <dbReference type="ChEBI" id="CHEBI:58405"/>
        <dbReference type="ChEBI" id="CHEBI:60033"/>
        <dbReference type="ChEBI" id="CHEBI:78435"/>
        <dbReference type="EC" id="2.4.99.28"/>
    </reaction>
</comment>
<reference evidence="21" key="1">
    <citation type="submission" date="2016-10" db="EMBL/GenBank/DDBJ databases">
        <authorList>
            <person name="Varghese N."/>
            <person name="Submissions S."/>
        </authorList>
    </citation>
    <scope>NUCLEOTIDE SEQUENCE [LARGE SCALE GENOMIC DNA]</scope>
    <source>
        <strain evidence="21">CGMCC 1.7715</strain>
    </source>
</reference>
<dbReference type="GO" id="GO:0008955">
    <property type="term" value="F:peptidoglycan glycosyltransferase activity"/>
    <property type="evidence" value="ECO:0007669"/>
    <property type="project" value="UniProtKB-EC"/>
</dbReference>
<evidence type="ECO:0000313" key="21">
    <source>
        <dbReference type="Proteomes" id="UP000199331"/>
    </source>
</evidence>
<keyword evidence="5" id="KW-0645">Protease</keyword>
<feature type="transmembrane region" description="Helical" evidence="17">
    <location>
        <begin position="70"/>
        <end position="91"/>
    </location>
</feature>
<evidence type="ECO:0000256" key="8">
    <source>
        <dbReference type="ARBA" id="ARBA00022801"/>
    </source>
</evidence>
<feature type="domain" description="Penicillin-binding protein transpeptidase" evidence="18">
    <location>
        <begin position="363"/>
        <end position="588"/>
    </location>
</feature>
<keyword evidence="9" id="KW-0133">Cell shape</keyword>